<proteinExistence type="predicted"/>
<sequence length="91" mass="9770">MCDAQIGVINFSEAGNAFAFGHPSVDSVIDRYLAKPPSSSASVHSNAVKEFEGKYNEAFPNLTTYGPSWQDQESIPVISGQAHEGLKPTNL</sequence>
<name>A0A5J5ABF5_9ASTE</name>
<organism evidence="1 2">
    <name type="scientific">Nyssa sinensis</name>
    <dbReference type="NCBI Taxonomy" id="561372"/>
    <lineage>
        <taxon>Eukaryota</taxon>
        <taxon>Viridiplantae</taxon>
        <taxon>Streptophyta</taxon>
        <taxon>Embryophyta</taxon>
        <taxon>Tracheophyta</taxon>
        <taxon>Spermatophyta</taxon>
        <taxon>Magnoliopsida</taxon>
        <taxon>eudicotyledons</taxon>
        <taxon>Gunneridae</taxon>
        <taxon>Pentapetalae</taxon>
        <taxon>asterids</taxon>
        <taxon>Cornales</taxon>
        <taxon>Nyssaceae</taxon>
        <taxon>Nyssa</taxon>
    </lineage>
</organism>
<dbReference type="GO" id="GO:0003677">
    <property type="term" value="F:DNA binding"/>
    <property type="evidence" value="ECO:0007669"/>
    <property type="project" value="InterPro"/>
</dbReference>
<dbReference type="EMBL" id="CM018045">
    <property type="protein sequence ID" value="KAA8528253.1"/>
    <property type="molecule type" value="Genomic_DNA"/>
</dbReference>
<dbReference type="SUPFAM" id="SSF55455">
    <property type="entry name" value="SRF-like"/>
    <property type="match status" value="1"/>
</dbReference>
<reference evidence="1 2" key="1">
    <citation type="submission" date="2019-09" db="EMBL/GenBank/DDBJ databases">
        <title>A chromosome-level genome assembly of the Chinese tupelo Nyssa sinensis.</title>
        <authorList>
            <person name="Yang X."/>
            <person name="Kang M."/>
            <person name="Yang Y."/>
            <person name="Xiong H."/>
            <person name="Wang M."/>
            <person name="Zhang Z."/>
            <person name="Wang Z."/>
            <person name="Wu H."/>
            <person name="Ma T."/>
            <person name="Liu J."/>
            <person name="Xi Z."/>
        </authorList>
    </citation>
    <scope>NUCLEOTIDE SEQUENCE [LARGE SCALE GENOMIC DNA]</scope>
    <source>
        <strain evidence="1">J267</strain>
        <tissue evidence="1">Leaf</tissue>
    </source>
</reference>
<accession>A0A5J5ABF5</accession>
<keyword evidence="2" id="KW-1185">Reference proteome</keyword>
<evidence type="ECO:0008006" key="3">
    <source>
        <dbReference type="Google" id="ProtNLM"/>
    </source>
</evidence>
<dbReference type="Gene3D" id="3.40.1810.10">
    <property type="entry name" value="Transcription factor, MADS-box"/>
    <property type="match status" value="1"/>
</dbReference>
<dbReference type="InterPro" id="IPR036879">
    <property type="entry name" value="TF_MADSbox_sf"/>
</dbReference>
<gene>
    <name evidence="1" type="ORF">F0562_035496</name>
</gene>
<dbReference type="Proteomes" id="UP000325577">
    <property type="component" value="Linkage Group LG21"/>
</dbReference>
<protein>
    <recommendedName>
        <fullName evidence="3">MADS-box domain-containing protein</fullName>
    </recommendedName>
</protein>
<dbReference type="AlphaFoldDB" id="A0A5J5ABF5"/>
<dbReference type="GO" id="GO:0046983">
    <property type="term" value="F:protein dimerization activity"/>
    <property type="evidence" value="ECO:0007669"/>
    <property type="project" value="InterPro"/>
</dbReference>
<dbReference type="OrthoDB" id="1896642at2759"/>
<evidence type="ECO:0000313" key="2">
    <source>
        <dbReference type="Proteomes" id="UP000325577"/>
    </source>
</evidence>
<evidence type="ECO:0000313" key="1">
    <source>
        <dbReference type="EMBL" id="KAA8528253.1"/>
    </source>
</evidence>